<protein>
    <submittedName>
        <fullName evidence="1">Uncharacterized protein</fullName>
    </submittedName>
</protein>
<feature type="non-terminal residue" evidence="1">
    <location>
        <position position="1"/>
    </location>
</feature>
<evidence type="ECO:0000313" key="1">
    <source>
        <dbReference type="EMBL" id="MCI56508.1"/>
    </source>
</evidence>
<proteinExistence type="predicted"/>
<dbReference type="AlphaFoldDB" id="A0A392T603"/>
<name>A0A392T603_9FABA</name>
<dbReference type="EMBL" id="LXQA010513372">
    <property type="protein sequence ID" value="MCI56508.1"/>
    <property type="molecule type" value="Genomic_DNA"/>
</dbReference>
<dbReference type="Proteomes" id="UP000265520">
    <property type="component" value="Unassembled WGS sequence"/>
</dbReference>
<sequence length="34" mass="3318">ANRKGITISGGGSGICWKDDPPSISGAYGVPKGA</sequence>
<organism evidence="1 2">
    <name type="scientific">Trifolium medium</name>
    <dbReference type="NCBI Taxonomy" id="97028"/>
    <lineage>
        <taxon>Eukaryota</taxon>
        <taxon>Viridiplantae</taxon>
        <taxon>Streptophyta</taxon>
        <taxon>Embryophyta</taxon>
        <taxon>Tracheophyta</taxon>
        <taxon>Spermatophyta</taxon>
        <taxon>Magnoliopsida</taxon>
        <taxon>eudicotyledons</taxon>
        <taxon>Gunneridae</taxon>
        <taxon>Pentapetalae</taxon>
        <taxon>rosids</taxon>
        <taxon>fabids</taxon>
        <taxon>Fabales</taxon>
        <taxon>Fabaceae</taxon>
        <taxon>Papilionoideae</taxon>
        <taxon>50 kb inversion clade</taxon>
        <taxon>NPAAA clade</taxon>
        <taxon>Hologalegina</taxon>
        <taxon>IRL clade</taxon>
        <taxon>Trifolieae</taxon>
        <taxon>Trifolium</taxon>
    </lineage>
</organism>
<evidence type="ECO:0000313" key="2">
    <source>
        <dbReference type="Proteomes" id="UP000265520"/>
    </source>
</evidence>
<comment type="caution">
    <text evidence="1">The sequence shown here is derived from an EMBL/GenBank/DDBJ whole genome shotgun (WGS) entry which is preliminary data.</text>
</comment>
<keyword evidence="2" id="KW-1185">Reference proteome</keyword>
<accession>A0A392T603</accession>
<reference evidence="1 2" key="1">
    <citation type="journal article" date="2018" name="Front. Plant Sci.">
        <title>Red Clover (Trifolium pratense) and Zigzag Clover (T. medium) - A Picture of Genomic Similarities and Differences.</title>
        <authorList>
            <person name="Dluhosova J."/>
            <person name="Istvanek J."/>
            <person name="Nedelnik J."/>
            <person name="Repkova J."/>
        </authorList>
    </citation>
    <scope>NUCLEOTIDE SEQUENCE [LARGE SCALE GENOMIC DNA]</scope>
    <source>
        <strain evidence="2">cv. 10/8</strain>
        <tissue evidence="1">Leaf</tissue>
    </source>
</reference>